<organism evidence="6">
    <name type="scientific">Hydatigena taeniaeformis</name>
    <name type="common">Feline tapeworm</name>
    <name type="synonym">Taenia taeniaeformis</name>
    <dbReference type="NCBI Taxonomy" id="6205"/>
    <lineage>
        <taxon>Eukaryota</taxon>
        <taxon>Metazoa</taxon>
        <taxon>Spiralia</taxon>
        <taxon>Lophotrochozoa</taxon>
        <taxon>Platyhelminthes</taxon>
        <taxon>Cestoda</taxon>
        <taxon>Eucestoda</taxon>
        <taxon>Cyclophyllidea</taxon>
        <taxon>Taeniidae</taxon>
        <taxon>Hydatigera</taxon>
    </lineage>
</organism>
<accession>A0A0R3X1M2</accession>
<dbReference type="PANTHER" id="PTHR45287:SF4">
    <property type="entry name" value="OS03G0691500 PROTEIN"/>
    <property type="match status" value="1"/>
</dbReference>
<dbReference type="PANTHER" id="PTHR45287">
    <property type="entry name" value="OS03G0691500 PROTEIN"/>
    <property type="match status" value="1"/>
</dbReference>
<feature type="domain" description="DUF5741" evidence="3">
    <location>
        <begin position="1052"/>
        <end position="1131"/>
    </location>
</feature>
<feature type="region of interest" description="Disordered" evidence="2">
    <location>
        <begin position="121"/>
        <end position="156"/>
    </location>
</feature>
<reference evidence="4 5" key="2">
    <citation type="submission" date="2018-11" db="EMBL/GenBank/DDBJ databases">
        <authorList>
            <consortium name="Pathogen Informatics"/>
        </authorList>
    </citation>
    <scope>NUCLEOTIDE SEQUENCE [LARGE SCALE GENOMIC DNA]</scope>
</reference>
<reference evidence="6" key="1">
    <citation type="submission" date="2017-02" db="UniProtKB">
        <authorList>
            <consortium name="WormBaseParasite"/>
        </authorList>
    </citation>
    <scope>IDENTIFICATION</scope>
</reference>
<evidence type="ECO:0000256" key="1">
    <source>
        <dbReference type="SAM" id="Coils"/>
    </source>
</evidence>
<proteinExistence type="predicted"/>
<feature type="compositionally biased region" description="Polar residues" evidence="2">
    <location>
        <begin position="1167"/>
        <end position="1182"/>
    </location>
</feature>
<name>A0A0R3X1M2_HYDTA</name>
<evidence type="ECO:0000313" key="5">
    <source>
        <dbReference type="Proteomes" id="UP000274429"/>
    </source>
</evidence>
<evidence type="ECO:0000313" key="6">
    <source>
        <dbReference type="WBParaSite" id="TTAC_0000712001-mRNA-1"/>
    </source>
</evidence>
<dbReference type="STRING" id="6205.A0A0R3X1M2"/>
<dbReference type="EMBL" id="UYWX01020346">
    <property type="protein sequence ID" value="VDM31426.1"/>
    <property type="molecule type" value="Genomic_DNA"/>
</dbReference>
<keyword evidence="1" id="KW-0175">Coiled coil</keyword>
<feature type="compositionally biased region" description="Polar residues" evidence="2">
    <location>
        <begin position="133"/>
        <end position="152"/>
    </location>
</feature>
<feature type="region of interest" description="Disordered" evidence="2">
    <location>
        <begin position="1137"/>
        <end position="1189"/>
    </location>
</feature>
<gene>
    <name evidence="4" type="ORF">TTAC_LOCUS7105</name>
</gene>
<feature type="coiled-coil region" evidence="1">
    <location>
        <begin position="1080"/>
        <end position="1117"/>
    </location>
</feature>
<feature type="region of interest" description="Disordered" evidence="2">
    <location>
        <begin position="755"/>
        <end position="775"/>
    </location>
</feature>
<dbReference type="Proteomes" id="UP000274429">
    <property type="component" value="Unassembled WGS sequence"/>
</dbReference>
<feature type="coiled-coil region" evidence="1">
    <location>
        <begin position="813"/>
        <end position="1043"/>
    </location>
</feature>
<dbReference type="OrthoDB" id="6257987at2759"/>
<evidence type="ECO:0000259" key="3">
    <source>
        <dbReference type="Pfam" id="PF19012"/>
    </source>
</evidence>
<protein>
    <submittedName>
        <fullName evidence="6">DUF5741 domain-containing protein</fullName>
    </submittedName>
</protein>
<feature type="compositionally biased region" description="Basic and acidic residues" evidence="2">
    <location>
        <begin position="1149"/>
        <end position="1164"/>
    </location>
</feature>
<feature type="coiled-coil region" evidence="1">
    <location>
        <begin position="234"/>
        <end position="261"/>
    </location>
</feature>
<sequence>MLASLKSENESLQADHEDLITKFQSSEREWIQRYNHLSQKLQIQKTLQFRIESDHEAMEDESLLPESAQKPEISELQRHLSEARSRIIFLETELNAISCREAITVGTETDPLFGESQETDARLHLSPTPSPRIRSNLNTDSSKPLSELTASSKSREYSELLRRHNAARLIIEDLVHKNVSLSKELATCQQDLGGYQSKLAKVSEELLTERALHAENLGDYRKEVQGLQDRITDLLEYQGRCDALTSELSQLKEKEEIFKCEHTHQLQNLDMMLHQECNRAAYDLMTGQNTEPEEIDDKAVRVHFDRPELMEQEAVAYSSPPRKAVHPHLEPPVCEETVYAEEPASEVEDPIQDVVNPLHISGGILDKTIQKLQVALKRLQSEISVMETPELCPMSRGDEGDCCTIDAFNSVDRLKEVRLIIQSLLNHFDNIRAMKLSLSRTINRSLLVNASVEVGCDLRRIHSTVLPLQDENKKKAEDENVLSFSHSTAGITTIEDLKDHDNEAITERSGEATFDISREDIKSSDVSAIEARNRIFFDRVTLAVAKIQDAVEDFSFKAATEVLTALASQPVKDARPDYDDYDYGDYDGDIEGDDNDVERMETRTGNRSRTSSISDDTLNDISRAHTGFSEIAEEEAAEKGMRSKNRHLRCLDPAKPSHDITVDYVNDLLTRFVDMMICIRTQVVHGTGSSRRASAFETNDHNHSAFLEWTSKGREWVEQFIIALQNTSMLSLVQSNLEELEREVSADLPNLSKSQAEMEQELQEKDAQTSQTNGLIPQDGYEALVAKYDRLSVLNVELQNAHVLLLEEWGAARRQYDTTVADLRTSCDELRDELERSQDAARYRSSRIEELEDCLTEANTRAASLLQELSQTKVTITSLQERLEKADTEVSHHRSELEQCKMRTQAVTNFDDTTPLSLTAIFDCLLAGLEDRIQLAVEERKREEEDRIRSLTSSFELKVSSLEAEMEKQVETYEDEIKQMNSKYSNLLESSQSKYAFYEERCETLVFREQELNAELETKLVELEHLRQDYQMLQTEVGILRRRAMNAEHAMSEELAEKARKYPELKAIAMDLKSRLFKRAELLEHSLNEAKRLRRIIQENDARAKEFLEELERLRTQILAKNSSIRHLEKLAQQYSEGRLKTSPVGRVSELDPPKSLSAEHLEKSPPQASMQVTTSTSTNVSGKGEEPDSLCSVTQHSFLIDSTHKSTNTAKTSSSKTPSAITVPVVVMAKEDEVAQTISSGIVYSAPQCIGTSRPLLLDACDAEPCHQHPSSTTAGETISIVDVYQDEEMECSLEGVTQSFGSKGEASLTITISLPSMKHLASGGEVKIPKDIS</sequence>
<dbReference type="InterPro" id="IPR043979">
    <property type="entry name" value="DUF5741"/>
</dbReference>
<dbReference type="InterPro" id="IPR040262">
    <property type="entry name" value="At4g38062-like"/>
</dbReference>
<evidence type="ECO:0000256" key="2">
    <source>
        <dbReference type="SAM" id="MobiDB-lite"/>
    </source>
</evidence>
<feature type="coiled-coil region" evidence="1">
    <location>
        <begin position="2"/>
        <end position="29"/>
    </location>
</feature>
<dbReference type="WBParaSite" id="TTAC_0000712001-mRNA-1">
    <property type="protein sequence ID" value="TTAC_0000712001-mRNA-1"/>
    <property type="gene ID" value="TTAC_0000712001"/>
</dbReference>
<keyword evidence="5" id="KW-1185">Reference proteome</keyword>
<dbReference type="Pfam" id="PF19012">
    <property type="entry name" value="DUF5741"/>
    <property type="match status" value="1"/>
</dbReference>
<evidence type="ECO:0000313" key="4">
    <source>
        <dbReference type="EMBL" id="VDM31426.1"/>
    </source>
</evidence>